<name>A0A221T1D7_9DEIO</name>
<dbReference type="AlphaFoldDB" id="A0A221T1D7"/>
<evidence type="ECO:0008006" key="4">
    <source>
        <dbReference type="Google" id="ProtNLM"/>
    </source>
</evidence>
<dbReference type="Pfam" id="PF11259">
    <property type="entry name" value="DUF3060"/>
    <property type="match status" value="1"/>
</dbReference>
<keyword evidence="2" id="KW-0614">Plasmid</keyword>
<evidence type="ECO:0000256" key="1">
    <source>
        <dbReference type="SAM" id="MobiDB-lite"/>
    </source>
</evidence>
<proteinExistence type="predicted"/>
<dbReference type="EMBL" id="CP021082">
    <property type="protein sequence ID" value="ASN82704.1"/>
    <property type="molecule type" value="Genomic_DNA"/>
</dbReference>
<feature type="region of interest" description="Disordered" evidence="1">
    <location>
        <begin position="105"/>
        <end position="126"/>
    </location>
</feature>
<keyword evidence="3" id="KW-1185">Reference proteome</keyword>
<evidence type="ECO:0000313" key="2">
    <source>
        <dbReference type="EMBL" id="ASN82704.1"/>
    </source>
</evidence>
<dbReference type="Proteomes" id="UP000259030">
    <property type="component" value="Plasmid pDFI1"/>
</dbReference>
<geneLocation type="plasmid" evidence="3">
    <name>pdfi1</name>
</geneLocation>
<sequence length="126" mass="12929">MLCLPLLCAGVAVAQPQGSATVADSGRILTLECSGPNDVITVRGSNNYITLSGACEHLVVYGNGNTINGTAVQKVWLKGNNNLLSFWQELPSAYLNNTGNGNRYTVGSVSTGTAAPQSAAGQTSGK</sequence>
<accession>A0A221T1D7</accession>
<evidence type="ECO:0000313" key="3">
    <source>
        <dbReference type="Proteomes" id="UP000259030"/>
    </source>
</evidence>
<protein>
    <recommendedName>
        <fullName evidence="4">DUF3060 domain-containing protein</fullName>
    </recommendedName>
</protein>
<dbReference type="InterPro" id="IPR021417">
    <property type="entry name" value="DUF3060"/>
</dbReference>
<gene>
    <name evidence="2" type="ORF">DFI_16220</name>
</gene>
<organism evidence="2 3">
    <name type="scientific">Deinococcus ficus</name>
    <dbReference type="NCBI Taxonomy" id="317577"/>
    <lineage>
        <taxon>Bacteria</taxon>
        <taxon>Thermotogati</taxon>
        <taxon>Deinococcota</taxon>
        <taxon>Deinococci</taxon>
        <taxon>Deinococcales</taxon>
        <taxon>Deinococcaceae</taxon>
        <taxon>Deinococcus</taxon>
    </lineage>
</organism>
<dbReference type="KEGG" id="dfc:DFI_16220"/>
<reference evidence="2 3" key="1">
    <citation type="submission" date="2017-05" db="EMBL/GenBank/DDBJ databases">
        <title>The complete genome sequence of Deinococcus ficus isolated from the rhizosphere of the Ficus religiosa L. in Taiwan.</title>
        <authorList>
            <person name="Wu K.-M."/>
            <person name="Liao T.-L."/>
            <person name="Liu Y.-M."/>
            <person name="Young C.-C."/>
            <person name="Tsai S.-F."/>
        </authorList>
    </citation>
    <scope>NUCLEOTIDE SEQUENCE [LARGE SCALE GENOMIC DNA]</scope>
    <source>
        <strain evidence="2 3">CC-FR2-10</strain>
        <plasmid evidence="3">pdfi1</plasmid>
    </source>
</reference>